<evidence type="ECO:0000256" key="6">
    <source>
        <dbReference type="SAM" id="MobiDB-lite"/>
    </source>
</evidence>
<name>E0TBN6_PARBH</name>
<evidence type="ECO:0000256" key="1">
    <source>
        <dbReference type="ARBA" id="ARBA00004236"/>
    </source>
</evidence>
<dbReference type="HOGENOM" id="CLU_025996_19_0_5"/>
<reference evidence="10" key="1">
    <citation type="submission" date="2010-08" db="EMBL/GenBank/DDBJ databases">
        <title>Genome sequence of Parvularcula bermudensis HTCC2503.</title>
        <authorList>
            <person name="Kang D.-M."/>
            <person name="Oh H.-M."/>
            <person name="Cho J.-C."/>
        </authorList>
    </citation>
    <scope>NUCLEOTIDE SEQUENCE [LARGE SCALE GENOMIC DNA]</scope>
    <source>
        <strain evidence="10">ATCC BAA-594 / HTCC2503 / KCTC 12087</strain>
    </source>
</reference>
<dbReference type="InterPro" id="IPR001173">
    <property type="entry name" value="Glyco_trans_2-like"/>
</dbReference>
<proteinExistence type="predicted"/>
<accession>E0TBN6</accession>
<evidence type="ECO:0000259" key="8">
    <source>
        <dbReference type="Pfam" id="PF00535"/>
    </source>
</evidence>
<keyword evidence="7" id="KW-0812">Transmembrane</keyword>
<dbReference type="SUPFAM" id="SSF53448">
    <property type="entry name" value="Nucleotide-diphospho-sugar transferases"/>
    <property type="match status" value="1"/>
</dbReference>
<reference evidence="9 10" key="2">
    <citation type="journal article" date="2011" name="J. Bacteriol.">
        <title>Complete genome sequence of strain HTCC2503T of Parvularcula bermudensis, the type species of the order "Parvularculales" in the class Alphaproteobacteria.</title>
        <authorList>
            <person name="Oh H.M."/>
            <person name="Kang I."/>
            <person name="Vergin K.L."/>
            <person name="Kang D."/>
            <person name="Rhee K.H."/>
            <person name="Giovannoni S.J."/>
            <person name="Cho J.C."/>
        </authorList>
    </citation>
    <scope>NUCLEOTIDE SEQUENCE [LARGE SCALE GENOMIC DNA]</scope>
    <source>
        <strain evidence="10">ATCC BAA-594 / HTCC2503 / KCTC 12087</strain>
    </source>
</reference>
<dbReference type="GO" id="GO:0016757">
    <property type="term" value="F:glycosyltransferase activity"/>
    <property type="evidence" value="ECO:0007669"/>
    <property type="project" value="UniProtKB-KW"/>
</dbReference>
<evidence type="ECO:0000256" key="4">
    <source>
        <dbReference type="ARBA" id="ARBA00022679"/>
    </source>
</evidence>
<keyword evidence="3" id="KW-0328">Glycosyltransferase</keyword>
<feature type="transmembrane region" description="Helical" evidence="7">
    <location>
        <begin position="336"/>
        <end position="354"/>
    </location>
</feature>
<dbReference type="InterPro" id="IPR029044">
    <property type="entry name" value="Nucleotide-diphossugar_trans"/>
</dbReference>
<feature type="domain" description="Glycosyltransferase 2-like" evidence="8">
    <location>
        <begin position="41"/>
        <end position="204"/>
    </location>
</feature>
<dbReference type="CDD" id="cd02525">
    <property type="entry name" value="Succinoglycan_BP_ExoA"/>
    <property type="match status" value="1"/>
</dbReference>
<dbReference type="PANTHER" id="PTHR43646">
    <property type="entry name" value="GLYCOSYLTRANSFERASE"/>
    <property type="match status" value="1"/>
</dbReference>
<dbReference type="Proteomes" id="UP000001302">
    <property type="component" value="Chromosome"/>
</dbReference>
<keyword evidence="4 9" id="KW-0808">Transferase</keyword>
<dbReference type="STRING" id="314260.PB2503_01662"/>
<evidence type="ECO:0000256" key="3">
    <source>
        <dbReference type="ARBA" id="ARBA00022676"/>
    </source>
</evidence>
<keyword evidence="10" id="KW-1185">Reference proteome</keyword>
<keyword evidence="2" id="KW-1003">Cell membrane</keyword>
<evidence type="ECO:0000256" key="7">
    <source>
        <dbReference type="SAM" id="Phobius"/>
    </source>
</evidence>
<organism evidence="9 10">
    <name type="scientific">Parvularcula bermudensis (strain ATCC BAA-594 / HTCC2503 / KCTC 12087)</name>
    <dbReference type="NCBI Taxonomy" id="314260"/>
    <lineage>
        <taxon>Bacteria</taxon>
        <taxon>Pseudomonadati</taxon>
        <taxon>Pseudomonadota</taxon>
        <taxon>Alphaproteobacteria</taxon>
        <taxon>Parvularculales</taxon>
        <taxon>Parvularculaceae</taxon>
        <taxon>Parvularcula</taxon>
    </lineage>
</organism>
<dbReference type="CAZy" id="GT2">
    <property type="family name" value="Glycosyltransferase Family 2"/>
</dbReference>
<dbReference type="EMBL" id="CP002156">
    <property type="protein sequence ID" value="ADM08411.1"/>
    <property type="molecule type" value="Genomic_DNA"/>
</dbReference>
<keyword evidence="7" id="KW-1133">Transmembrane helix</keyword>
<comment type="subcellular location">
    <subcellularLocation>
        <location evidence="1">Cell membrane</location>
    </subcellularLocation>
</comment>
<evidence type="ECO:0000256" key="2">
    <source>
        <dbReference type="ARBA" id="ARBA00022475"/>
    </source>
</evidence>
<dbReference type="OrthoDB" id="7296636at2"/>
<dbReference type="eggNOG" id="COG1215">
    <property type="taxonomic scope" value="Bacteria"/>
</dbReference>
<dbReference type="RefSeq" id="WP_013299385.1">
    <property type="nucleotide sequence ID" value="NC_014414.1"/>
</dbReference>
<dbReference type="KEGG" id="pbr:PB2503_01662"/>
<dbReference type="Gene3D" id="3.90.550.10">
    <property type="entry name" value="Spore Coat Polysaccharide Biosynthesis Protein SpsA, Chain A"/>
    <property type="match status" value="1"/>
</dbReference>
<dbReference type="GO" id="GO:0005886">
    <property type="term" value="C:plasma membrane"/>
    <property type="evidence" value="ECO:0007669"/>
    <property type="project" value="UniProtKB-SubCell"/>
</dbReference>
<keyword evidence="5 7" id="KW-0472">Membrane</keyword>
<dbReference type="Pfam" id="PF00535">
    <property type="entry name" value="Glycos_transf_2"/>
    <property type="match status" value="1"/>
</dbReference>
<evidence type="ECO:0000313" key="10">
    <source>
        <dbReference type="Proteomes" id="UP000001302"/>
    </source>
</evidence>
<protein>
    <submittedName>
        <fullName evidence="9">Glycosyltransferase, succinoglycan biosynthesis protein ExoA</fullName>
    </submittedName>
</protein>
<dbReference type="PANTHER" id="PTHR43646:SF2">
    <property type="entry name" value="GLYCOSYLTRANSFERASE 2-LIKE DOMAIN-CONTAINING PROTEIN"/>
    <property type="match status" value="1"/>
</dbReference>
<dbReference type="AlphaFoldDB" id="E0TBN6"/>
<feature type="transmembrane region" description="Helical" evidence="7">
    <location>
        <begin position="305"/>
        <end position="324"/>
    </location>
</feature>
<sequence length="363" mass="39111">MANLKTATERADQAAVPDPAPLPPEAGAATAADVVLARVLVVVPTLNEAARIEDCLRSLIPDAGAAEVVVYDGGSTDGTCAIVERLIAAFPHLSLQHNDRAVQAAAVNAAAHAAPADRDILVRCDAHALYPPHYVRDLVTTLIAREVDSVVVPMDTVPRPGSGRIERAIALSLDSPLGAGGAPHRGGRTSGWVDHGHHAAFRRERFLALGGYDPRFAVNEDAEFDTRLARAGGRIWLDADIRVRYFPRRSLTALWRQYHRYGTYRARHARLHRSRLKLRQLGPALHPLALLASLLMMPISPWLAAIYPALYLGLLGLGALGLGIKHKAAACLLSPLIFATLHMAWGTGFLAGWLSPWADTETS</sequence>
<evidence type="ECO:0000313" key="9">
    <source>
        <dbReference type="EMBL" id="ADM08411.1"/>
    </source>
</evidence>
<evidence type="ECO:0000256" key="5">
    <source>
        <dbReference type="ARBA" id="ARBA00023136"/>
    </source>
</evidence>
<feature type="region of interest" description="Disordered" evidence="6">
    <location>
        <begin position="1"/>
        <end position="24"/>
    </location>
</feature>
<gene>
    <name evidence="9" type="ordered locus">PB2503_01662</name>
</gene>